<evidence type="ECO:0000313" key="1">
    <source>
        <dbReference type="EMBL" id="GIY70642.1"/>
    </source>
</evidence>
<evidence type="ECO:0000313" key="2">
    <source>
        <dbReference type="Proteomes" id="UP001054945"/>
    </source>
</evidence>
<accession>A0AAV4VJZ5</accession>
<dbReference type="Proteomes" id="UP001054945">
    <property type="component" value="Unassembled WGS sequence"/>
</dbReference>
<protein>
    <submittedName>
        <fullName evidence="1">Uncharacterized protein</fullName>
    </submittedName>
</protein>
<dbReference type="AlphaFoldDB" id="A0AAV4VJZ5"/>
<gene>
    <name evidence="1" type="ORF">CEXT_394581</name>
</gene>
<sequence>MLPNERTCQRMSVPTHECETCLLPVVTTTIIKGGHWMHKDSIEEFPFLLLGNVFVIGREGSNSFLELDPPRSRHHVTLLPLPFSSTRRVHVLQPKS</sequence>
<proteinExistence type="predicted"/>
<reference evidence="1 2" key="1">
    <citation type="submission" date="2021-06" db="EMBL/GenBank/DDBJ databases">
        <title>Caerostris extrusa draft genome.</title>
        <authorList>
            <person name="Kono N."/>
            <person name="Arakawa K."/>
        </authorList>
    </citation>
    <scope>NUCLEOTIDE SEQUENCE [LARGE SCALE GENOMIC DNA]</scope>
</reference>
<comment type="caution">
    <text evidence="1">The sequence shown here is derived from an EMBL/GenBank/DDBJ whole genome shotgun (WGS) entry which is preliminary data.</text>
</comment>
<keyword evidence="2" id="KW-1185">Reference proteome</keyword>
<dbReference type="EMBL" id="BPLR01014699">
    <property type="protein sequence ID" value="GIY70642.1"/>
    <property type="molecule type" value="Genomic_DNA"/>
</dbReference>
<name>A0AAV4VJZ5_CAEEX</name>
<organism evidence="1 2">
    <name type="scientific">Caerostris extrusa</name>
    <name type="common">Bark spider</name>
    <name type="synonym">Caerostris bankana</name>
    <dbReference type="NCBI Taxonomy" id="172846"/>
    <lineage>
        <taxon>Eukaryota</taxon>
        <taxon>Metazoa</taxon>
        <taxon>Ecdysozoa</taxon>
        <taxon>Arthropoda</taxon>
        <taxon>Chelicerata</taxon>
        <taxon>Arachnida</taxon>
        <taxon>Araneae</taxon>
        <taxon>Araneomorphae</taxon>
        <taxon>Entelegynae</taxon>
        <taxon>Araneoidea</taxon>
        <taxon>Araneidae</taxon>
        <taxon>Caerostris</taxon>
    </lineage>
</organism>